<dbReference type="Gene3D" id="1.10.1200.10">
    <property type="entry name" value="ACP-like"/>
    <property type="match status" value="1"/>
</dbReference>
<sequence length="82" mass="9173">MDFLQITQQLLQAATAREDAEQWQPDTPLLGHIAELDSMAIVTFFTALEDEHGVFVDDDEVSAELFETLETLTGFVTEKLEG</sequence>
<comment type="caution">
    <text evidence="2">The sequence shown here is derived from an EMBL/GenBank/DDBJ whole genome shotgun (WGS) entry which is preliminary data.</text>
</comment>
<feature type="domain" description="Carrier" evidence="1">
    <location>
        <begin position="1"/>
        <end position="80"/>
    </location>
</feature>
<dbReference type="InterPro" id="IPR036736">
    <property type="entry name" value="ACP-like_sf"/>
</dbReference>
<dbReference type="SUPFAM" id="SSF47336">
    <property type="entry name" value="ACP-like"/>
    <property type="match status" value="1"/>
</dbReference>
<dbReference type="OrthoDB" id="8527261at2"/>
<evidence type="ECO:0000313" key="3">
    <source>
        <dbReference type="Proteomes" id="UP000253769"/>
    </source>
</evidence>
<dbReference type="EMBL" id="QQOH01000001">
    <property type="protein sequence ID" value="RDE24822.1"/>
    <property type="molecule type" value="Genomic_DNA"/>
</dbReference>
<dbReference type="InterPro" id="IPR009081">
    <property type="entry name" value="PP-bd_ACP"/>
</dbReference>
<dbReference type="RefSeq" id="WP_114694413.1">
    <property type="nucleotide sequence ID" value="NZ_QQOH01000001.1"/>
</dbReference>
<accession>A0A369WT08</accession>
<dbReference type="Proteomes" id="UP000253769">
    <property type="component" value="Unassembled WGS sequence"/>
</dbReference>
<proteinExistence type="predicted"/>
<evidence type="ECO:0000313" key="2">
    <source>
        <dbReference type="EMBL" id="RDE24822.1"/>
    </source>
</evidence>
<name>A0A369WT08_9GAMM</name>
<reference evidence="2 3" key="1">
    <citation type="submission" date="2018-07" db="EMBL/GenBank/DDBJ databases">
        <title>Motiliproteus coralliicola sp. nov., a bacterium isolated from Coral.</title>
        <authorList>
            <person name="Wang G."/>
        </authorList>
    </citation>
    <scope>NUCLEOTIDE SEQUENCE [LARGE SCALE GENOMIC DNA]</scope>
    <source>
        <strain evidence="2 3">C34</strain>
    </source>
</reference>
<organism evidence="2 3">
    <name type="scientific">Motiliproteus coralliicola</name>
    <dbReference type="NCBI Taxonomy" id="2283196"/>
    <lineage>
        <taxon>Bacteria</taxon>
        <taxon>Pseudomonadati</taxon>
        <taxon>Pseudomonadota</taxon>
        <taxon>Gammaproteobacteria</taxon>
        <taxon>Oceanospirillales</taxon>
        <taxon>Oceanospirillaceae</taxon>
        <taxon>Motiliproteus</taxon>
    </lineage>
</organism>
<gene>
    <name evidence="2" type="ORF">DV711_04350</name>
</gene>
<dbReference type="PROSITE" id="PS50075">
    <property type="entry name" value="CARRIER"/>
    <property type="match status" value="1"/>
</dbReference>
<dbReference type="AlphaFoldDB" id="A0A369WT08"/>
<evidence type="ECO:0000259" key="1">
    <source>
        <dbReference type="PROSITE" id="PS50075"/>
    </source>
</evidence>
<protein>
    <submittedName>
        <fullName evidence="2">Acyl carrier protein</fullName>
    </submittedName>
</protein>
<keyword evidence="3" id="KW-1185">Reference proteome</keyword>